<dbReference type="PANTHER" id="PTHR46128:SF136">
    <property type="entry name" value="PENTACOTRIPEPTIDE-REPEAT REGION OF PRORP DOMAIN-CONTAINING PROTEIN"/>
    <property type="match status" value="1"/>
</dbReference>
<dbReference type="InterPro" id="IPR050872">
    <property type="entry name" value="PPR_P_subfamily"/>
</dbReference>
<reference evidence="4 5" key="1">
    <citation type="submission" date="2023-12" db="EMBL/GenBank/DDBJ databases">
        <title>A high-quality genome assembly for Dillenia turbinata (Dilleniales).</title>
        <authorList>
            <person name="Chanderbali A."/>
        </authorList>
    </citation>
    <scope>NUCLEOTIDE SEQUENCE [LARGE SCALE GENOMIC DNA]</scope>
    <source>
        <strain evidence="4">LSX21</strain>
        <tissue evidence="4">Leaf</tissue>
    </source>
</reference>
<comment type="caution">
    <text evidence="4">The sequence shown here is derived from an EMBL/GenBank/DDBJ whole genome shotgun (WGS) entry which is preliminary data.</text>
</comment>
<dbReference type="Proteomes" id="UP001370490">
    <property type="component" value="Unassembled WGS sequence"/>
</dbReference>
<dbReference type="PANTHER" id="PTHR46128">
    <property type="entry name" value="MITOCHONDRIAL GROUP I INTRON SPLICING FACTOR CCM1"/>
    <property type="match status" value="1"/>
</dbReference>
<sequence>MGLGLRSCFYVTPRPSQLLSPLVNWFAATNPVNTFLKNPSALIPDASDSLSPLEPTPPKPYRFPKKPAKKKPSKPKSQDQNPNSALIFKSPACKLGSDYDLSSVHQTLNLMVSDGFPLDKVSTDIAVRSLCSVGRVGEAMELIKELSLKHSMPDSFTYNFLIRQLCKTRALSIVYNFIDELKKFFNITPDLVTYTILIDNVCNSKNLREATREGDTLKALGLLEEMEPQGCAPISCTYNTLPHGLCKSRLLDKGIKLYEVLKNEHMKRETASYVTFLRALCREDKIVEAYEVFDYAVESKSLTDVAAYATVDSTLKWLKKAKEKGQID</sequence>
<proteinExistence type="inferred from homology"/>
<dbReference type="Gene3D" id="1.25.40.10">
    <property type="entry name" value="Tetratricopeptide repeat domain"/>
    <property type="match status" value="2"/>
</dbReference>
<organism evidence="4 5">
    <name type="scientific">Dillenia turbinata</name>
    <dbReference type="NCBI Taxonomy" id="194707"/>
    <lineage>
        <taxon>Eukaryota</taxon>
        <taxon>Viridiplantae</taxon>
        <taxon>Streptophyta</taxon>
        <taxon>Embryophyta</taxon>
        <taxon>Tracheophyta</taxon>
        <taxon>Spermatophyta</taxon>
        <taxon>Magnoliopsida</taxon>
        <taxon>eudicotyledons</taxon>
        <taxon>Gunneridae</taxon>
        <taxon>Pentapetalae</taxon>
        <taxon>Dilleniales</taxon>
        <taxon>Dilleniaceae</taxon>
        <taxon>Dillenia</taxon>
    </lineage>
</organism>
<gene>
    <name evidence="4" type="ORF">RJ641_010755</name>
</gene>
<dbReference type="Pfam" id="PF13041">
    <property type="entry name" value="PPR_2"/>
    <property type="match status" value="1"/>
</dbReference>
<dbReference type="Pfam" id="PF01535">
    <property type="entry name" value="PPR"/>
    <property type="match status" value="3"/>
</dbReference>
<comment type="similarity">
    <text evidence="1">Belongs to the PPR family. P subfamily.</text>
</comment>
<dbReference type="AlphaFoldDB" id="A0AAN8Z6R9"/>
<evidence type="ECO:0000256" key="3">
    <source>
        <dbReference type="SAM" id="MobiDB-lite"/>
    </source>
</evidence>
<accession>A0AAN8Z6R9</accession>
<feature type="region of interest" description="Disordered" evidence="3">
    <location>
        <begin position="47"/>
        <end position="84"/>
    </location>
</feature>
<dbReference type="EMBL" id="JBAMMX010000017">
    <property type="protein sequence ID" value="KAK6924555.1"/>
    <property type="molecule type" value="Genomic_DNA"/>
</dbReference>
<dbReference type="InterPro" id="IPR011990">
    <property type="entry name" value="TPR-like_helical_dom_sf"/>
</dbReference>
<name>A0AAN8Z6R9_9MAGN</name>
<keyword evidence="5" id="KW-1185">Reference proteome</keyword>
<evidence type="ECO:0000256" key="1">
    <source>
        <dbReference type="ARBA" id="ARBA00007626"/>
    </source>
</evidence>
<evidence type="ECO:0000313" key="4">
    <source>
        <dbReference type="EMBL" id="KAK6924555.1"/>
    </source>
</evidence>
<dbReference type="NCBIfam" id="TIGR00756">
    <property type="entry name" value="PPR"/>
    <property type="match status" value="1"/>
</dbReference>
<evidence type="ECO:0000313" key="5">
    <source>
        <dbReference type="Proteomes" id="UP001370490"/>
    </source>
</evidence>
<feature type="compositionally biased region" description="Basic residues" evidence="3">
    <location>
        <begin position="62"/>
        <end position="74"/>
    </location>
</feature>
<evidence type="ECO:0000256" key="2">
    <source>
        <dbReference type="ARBA" id="ARBA00022737"/>
    </source>
</evidence>
<dbReference type="InterPro" id="IPR002885">
    <property type="entry name" value="PPR_rpt"/>
</dbReference>
<protein>
    <submittedName>
        <fullName evidence="4">Pentatricopeptide repeat</fullName>
    </submittedName>
</protein>
<keyword evidence="2" id="KW-0677">Repeat</keyword>